<reference evidence="18" key="1">
    <citation type="submission" date="2023-08" db="EMBL/GenBank/DDBJ databases">
        <title>Pelteobagrus vachellii genome.</title>
        <authorList>
            <person name="Liu H."/>
        </authorList>
    </citation>
    <scope>NUCLEOTIDE SEQUENCE</scope>
    <source>
        <strain evidence="18">PRFRI_2022a</strain>
        <tissue evidence="18">Muscle</tissue>
    </source>
</reference>
<evidence type="ECO:0000256" key="3">
    <source>
        <dbReference type="ARBA" id="ARBA00006735"/>
    </source>
</evidence>
<comment type="caution">
    <text evidence="18">The sequence shown here is derived from an EMBL/GenBank/DDBJ whole genome shotgun (WGS) entry which is preliminary data.</text>
</comment>
<feature type="domain" description="ZP" evidence="17">
    <location>
        <begin position="111"/>
        <end position="359"/>
    </location>
</feature>
<dbReference type="GO" id="GO:0035803">
    <property type="term" value="P:egg coat formation"/>
    <property type="evidence" value="ECO:0007669"/>
    <property type="project" value="TreeGrafter"/>
</dbReference>
<dbReference type="Pfam" id="PF23344">
    <property type="entry name" value="ZP-N"/>
    <property type="match status" value="1"/>
</dbReference>
<evidence type="ECO:0000256" key="8">
    <source>
        <dbReference type="ARBA" id="ARBA00022685"/>
    </source>
</evidence>
<dbReference type="FunFam" id="2.60.40.3210:FF:000001">
    <property type="entry name" value="Zona pellucida sperm-binding protein 3"/>
    <property type="match status" value="1"/>
</dbReference>
<evidence type="ECO:0000256" key="7">
    <source>
        <dbReference type="ARBA" id="ARBA00022530"/>
    </source>
</evidence>
<gene>
    <name evidence="18" type="ORF">Q7C36_023613</name>
</gene>
<dbReference type="PROSITE" id="PS51034">
    <property type="entry name" value="ZP_2"/>
    <property type="match status" value="1"/>
</dbReference>
<dbReference type="EMBL" id="JAVHJS010000026">
    <property type="protein sequence ID" value="KAK2815347.1"/>
    <property type="molecule type" value="Genomic_DNA"/>
</dbReference>
<keyword evidence="13" id="KW-1015">Disulfide bond</keyword>
<evidence type="ECO:0000256" key="11">
    <source>
        <dbReference type="ARBA" id="ARBA00022989"/>
    </source>
</evidence>
<evidence type="ECO:0000256" key="4">
    <source>
        <dbReference type="ARBA" id="ARBA00017980"/>
    </source>
</evidence>
<keyword evidence="5" id="KW-1003">Cell membrane</keyword>
<keyword evidence="14" id="KW-0325">Glycoprotein</keyword>
<feature type="compositionally biased region" description="Basic and acidic residues" evidence="16">
    <location>
        <begin position="437"/>
        <end position="450"/>
    </location>
</feature>
<evidence type="ECO:0000256" key="14">
    <source>
        <dbReference type="ARBA" id="ARBA00023180"/>
    </source>
</evidence>
<dbReference type="InterPro" id="IPR055356">
    <property type="entry name" value="ZP-N"/>
</dbReference>
<dbReference type="SMART" id="SM00241">
    <property type="entry name" value="ZP"/>
    <property type="match status" value="1"/>
</dbReference>
<evidence type="ECO:0000256" key="10">
    <source>
        <dbReference type="ARBA" id="ARBA00022729"/>
    </source>
</evidence>
<feature type="region of interest" description="Disordered" evidence="16">
    <location>
        <begin position="437"/>
        <end position="601"/>
    </location>
</feature>
<dbReference type="PANTHER" id="PTHR11576">
    <property type="entry name" value="ZONA PELLUCIDA SPERM-BINDING PROTEIN 3"/>
    <property type="match status" value="1"/>
</dbReference>
<evidence type="ECO:0000256" key="1">
    <source>
        <dbReference type="ARBA" id="ARBA00004251"/>
    </source>
</evidence>
<evidence type="ECO:0000256" key="15">
    <source>
        <dbReference type="ARBA" id="ARBA00030824"/>
    </source>
</evidence>
<evidence type="ECO:0000256" key="2">
    <source>
        <dbReference type="ARBA" id="ARBA00004498"/>
    </source>
</evidence>
<keyword evidence="19" id="KW-1185">Reference proteome</keyword>
<dbReference type="Proteomes" id="UP001187315">
    <property type="component" value="Unassembled WGS sequence"/>
</dbReference>
<comment type="similarity">
    <text evidence="3">Belongs to the ZP domain family. ZPC subfamily.</text>
</comment>
<dbReference type="GO" id="GO:0005886">
    <property type="term" value="C:plasma membrane"/>
    <property type="evidence" value="ECO:0007669"/>
    <property type="project" value="UniProtKB-SubCell"/>
</dbReference>
<protein>
    <recommendedName>
        <fullName evidence="4">Zona pellucida sperm-binding protein 3</fullName>
    </recommendedName>
    <alternativeName>
        <fullName evidence="15">Zona pellucida glycoprotein 3</fullName>
    </alternativeName>
</protein>
<evidence type="ECO:0000313" key="18">
    <source>
        <dbReference type="EMBL" id="KAK2815347.1"/>
    </source>
</evidence>
<evidence type="ECO:0000259" key="17">
    <source>
        <dbReference type="PROSITE" id="PS51034"/>
    </source>
</evidence>
<evidence type="ECO:0000256" key="5">
    <source>
        <dbReference type="ARBA" id="ARBA00022475"/>
    </source>
</evidence>
<evidence type="ECO:0000256" key="16">
    <source>
        <dbReference type="SAM" id="MobiDB-lite"/>
    </source>
</evidence>
<dbReference type="AlphaFoldDB" id="A0AA88IYX6"/>
<dbReference type="GO" id="GO:0007339">
    <property type="term" value="P:binding of sperm to zona pellucida"/>
    <property type="evidence" value="ECO:0007669"/>
    <property type="project" value="TreeGrafter"/>
</dbReference>
<dbReference type="InterPro" id="IPR042235">
    <property type="entry name" value="ZP-C_dom"/>
</dbReference>
<keyword evidence="12" id="KW-0472">Membrane</keyword>
<evidence type="ECO:0000256" key="6">
    <source>
        <dbReference type="ARBA" id="ARBA00022525"/>
    </source>
</evidence>
<keyword evidence="11" id="KW-1133">Transmembrane helix</keyword>
<evidence type="ECO:0000313" key="19">
    <source>
        <dbReference type="Proteomes" id="UP001187315"/>
    </source>
</evidence>
<dbReference type="Gene3D" id="2.60.40.4100">
    <property type="entry name" value="Zona pellucida, ZP-C domain"/>
    <property type="match status" value="1"/>
</dbReference>
<dbReference type="InterPro" id="IPR001507">
    <property type="entry name" value="ZP_dom"/>
</dbReference>
<feature type="compositionally biased region" description="Polar residues" evidence="16">
    <location>
        <begin position="451"/>
        <end position="462"/>
    </location>
</feature>
<dbReference type="Gene3D" id="2.60.40.3210">
    <property type="entry name" value="Zona pellucida, ZP-N domain"/>
    <property type="match status" value="1"/>
</dbReference>
<dbReference type="GO" id="GO:2000344">
    <property type="term" value="P:positive regulation of acrosome reaction"/>
    <property type="evidence" value="ECO:0007669"/>
    <property type="project" value="TreeGrafter"/>
</dbReference>
<comment type="subcellular location">
    <subcellularLocation>
        <location evidence="1">Cell membrane</location>
        <topology evidence="1">Single-pass type I membrane protein</topology>
    </subcellularLocation>
    <subcellularLocation>
        <location evidence="2">Secreted</location>
        <location evidence="2">Extracellular space</location>
        <location evidence="2">Extracellular matrix</location>
    </subcellularLocation>
</comment>
<keyword evidence="10" id="KW-0732">Signal</keyword>
<dbReference type="GO" id="GO:0031012">
    <property type="term" value="C:extracellular matrix"/>
    <property type="evidence" value="ECO:0007669"/>
    <property type="project" value="TreeGrafter"/>
</dbReference>
<accession>A0AA88IYX6</accession>
<dbReference type="InterPro" id="IPR055355">
    <property type="entry name" value="ZP-C"/>
</dbReference>
<evidence type="ECO:0000256" key="12">
    <source>
        <dbReference type="ARBA" id="ARBA00023136"/>
    </source>
</evidence>
<proteinExistence type="inferred from homology"/>
<evidence type="ECO:0000256" key="13">
    <source>
        <dbReference type="ARBA" id="ARBA00023157"/>
    </source>
</evidence>
<dbReference type="FunFam" id="2.60.40.4100:FF:000002">
    <property type="entry name" value="Zona pellucida sperm-binding protein 3"/>
    <property type="match status" value="1"/>
</dbReference>
<keyword evidence="8" id="KW-0165">Cleavage on pair of basic residues</keyword>
<dbReference type="PANTHER" id="PTHR11576:SF26">
    <property type="entry name" value="ZONA PELLUCIDA GLYCOPROTEIN 3D TANDEM DUPLICATE 2"/>
    <property type="match status" value="1"/>
</dbReference>
<sequence length="654" mass="73938">MFLSVFSCSVMGLILTSTCVICVGLFSPALALSLHTPDPVTSAPQERLEAPFLHLPVFLHFRNPRVDKQQFSPEHVQSRSPLPKRVRQVLVPAPRRRPKTRTRPNGPVSVVCTSREMRVRVDTSNLGANKERMHVRLGTCEVSRQTEQTVLFQYELHECGSQRQIVNKTVVYSNMLRYTPDATVLGSETFSVPVQCHFNRFHYSYKIGFVPSVERLKFFKPMKTKGSVSLTACDAQWNRLPPSEAVVIGQPMYFEAETLYVPEDERLYVHFCHITTNSSRVSTPQVNIIYNYGCLMDSKRSNQSRFTSSTRRNIVRFIIDAFTLQGKVQKYMFIHCEMSIRSIIATQTSKLCSYNQLEHRWEELHGADSVCSCCDSSCVPEMPTPMQPLTSKLGTLVEQDPEGPSGKNLGQSTEGIFTPKPEHEILITENLHKTIIPERRLTSEHEHRITLESTSESRTTVLTPEREHGEMAPETPPTPESEHGEMAPETPPTPESENGEMAPETPPTPEREHGEILPETPPTPEREHGEILPETPPTPEREHGEILPETPPTPEREHGEILPETPPTPEREHGEILPETPPTPEREHGEILPETPPTPEGEFIAPTLDTIQEKITRYTHEPLTPSDKNTMSLVDTHTQPLEPYKIFEEVFGLS</sequence>
<name>A0AA88IYX6_TACVA</name>
<keyword evidence="6" id="KW-0964">Secreted</keyword>
<keyword evidence="7" id="KW-0272">Extracellular matrix</keyword>
<keyword evidence="9" id="KW-0812">Transmembrane</keyword>
<dbReference type="GO" id="GO:0032190">
    <property type="term" value="F:acrosin binding"/>
    <property type="evidence" value="ECO:0007669"/>
    <property type="project" value="TreeGrafter"/>
</dbReference>
<organism evidence="18 19">
    <name type="scientific">Tachysurus vachellii</name>
    <name type="common">Darkbarbel catfish</name>
    <name type="synonym">Pelteobagrus vachellii</name>
    <dbReference type="NCBI Taxonomy" id="175792"/>
    <lineage>
        <taxon>Eukaryota</taxon>
        <taxon>Metazoa</taxon>
        <taxon>Chordata</taxon>
        <taxon>Craniata</taxon>
        <taxon>Vertebrata</taxon>
        <taxon>Euteleostomi</taxon>
        <taxon>Actinopterygii</taxon>
        <taxon>Neopterygii</taxon>
        <taxon>Teleostei</taxon>
        <taxon>Ostariophysi</taxon>
        <taxon>Siluriformes</taxon>
        <taxon>Bagridae</taxon>
        <taxon>Tachysurus</taxon>
    </lineage>
</organism>
<evidence type="ECO:0000256" key="9">
    <source>
        <dbReference type="ARBA" id="ARBA00022692"/>
    </source>
</evidence>
<dbReference type="Pfam" id="PF00100">
    <property type="entry name" value="Zona_pellucida"/>
    <property type="match status" value="1"/>
</dbReference>